<sequence>MKAVPVGITTENLICVKIVASSWTNITAPKPMPPTKRISTNSTTGVVNNHFNRERQRQCILCAKKSRTTTTTSTFTRSDTGYDQTMYFKLVGTP</sequence>
<protein>
    <submittedName>
        <fullName evidence="1">Uncharacterized protein</fullName>
    </submittedName>
</protein>
<keyword evidence="2" id="KW-1185">Reference proteome</keyword>
<dbReference type="EMBL" id="KN832070">
    <property type="protein sequence ID" value="KIN95346.1"/>
    <property type="molecule type" value="Genomic_DNA"/>
</dbReference>
<dbReference type="HOGENOM" id="CLU_2387054_0_0_1"/>
<dbReference type="Proteomes" id="UP000054217">
    <property type="component" value="Unassembled WGS sequence"/>
</dbReference>
<evidence type="ECO:0000313" key="1">
    <source>
        <dbReference type="EMBL" id="KIN95346.1"/>
    </source>
</evidence>
<accession>A0A0C3JCI2</accession>
<evidence type="ECO:0000313" key="2">
    <source>
        <dbReference type="Proteomes" id="UP000054217"/>
    </source>
</evidence>
<name>A0A0C3JCI2_PISTI</name>
<dbReference type="AlphaFoldDB" id="A0A0C3JCI2"/>
<proteinExistence type="predicted"/>
<reference evidence="1 2" key="1">
    <citation type="submission" date="2014-04" db="EMBL/GenBank/DDBJ databases">
        <authorList>
            <consortium name="DOE Joint Genome Institute"/>
            <person name="Kuo A."/>
            <person name="Kohler A."/>
            <person name="Costa M.D."/>
            <person name="Nagy L.G."/>
            <person name="Floudas D."/>
            <person name="Copeland A."/>
            <person name="Barry K.W."/>
            <person name="Cichocki N."/>
            <person name="Veneault-Fourrey C."/>
            <person name="LaButti K."/>
            <person name="Lindquist E.A."/>
            <person name="Lipzen A."/>
            <person name="Lundell T."/>
            <person name="Morin E."/>
            <person name="Murat C."/>
            <person name="Sun H."/>
            <person name="Tunlid A."/>
            <person name="Henrissat B."/>
            <person name="Grigoriev I.V."/>
            <person name="Hibbett D.S."/>
            <person name="Martin F."/>
            <person name="Nordberg H.P."/>
            <person name="Cantor M.N."/>
            <person name="Hua S.X."/>
        </authorList>
    </citation>
    <scope>NUCLEOTIDE SEQUENCE [LARGE SCALE GENOMIC DNA]</scope>
    <source>
        <strain evidence="1 2">Marx 270</strain>
    </source>
</reference>
<gene>
    <name evidence="1" type="ORF">M404DRAFT_1007651</name>
</gene>
<reference evidence="2" key="2">
    <citation type="submission" date="2015-01" db="EMBL/GenBank/DDBJ databases">
        <title>Evolutionary Origins and Diversification of the Mycorrhizal Mutualists.</title>
        <authorList>
            <consortium name="DOE Joint Genome Institute"/>
            <consortium name="Mycorrhizal Genomics Consortium"/>
            <person name="Kohler A."/>
            <person name="Kuo A."/>
            <person name="Nagy L.G."/>
            <person name="Floudas D."/>
            <person name="Copeland A."/>
            <person name="Barry K.W."/>
            <person name="Cichocki N."/>
            <person name="Veneault-Fourrey C."/>
            <person name="LaButti K."/>
            <person name="Lindquist E.A."/>
            <person name="Lipzen A."/>
            <person name="Lundell T."/>
            <person name="Morin E."/>
            <person name="Murat C."/>
            <person name="Riley R."/>
            <person name="Ohm R."/>
            <person name="Sun H."/>
            <person name="Tunlid A."/>
            <person name="Henrissat B."/>
            <person name="Grigoriev I.V."/>
            <person name="Hibbett D.S."/>
            <person name="Martin F."/>
        </authorList>
    </citation>
    <scope>NUCLEOTIDE SEQUENCE [LARGE SCALE GENOMIC DNA]</scope>
    <source>
        <strain evidence="2">Marx 270</strain>
    </source>
</reference>
<organism evidence="1 2">
    <name type="scientific">Pisolithus tinctorius Marx 270</name>
    <dbReference type="NCBI Taxonomy" id="870435"/>
    <lineage>
        <taxon>Eukaryota</taxon>
        <taxon>Fungi</taxon>
        <taxon>Dikarya</taxon>
        <taxon>Basidiomycota</taxon>
        <taxon>Agaricomycotina</taxon>
        <taxon>Agaricomycetes</taxon>
        <taxon>Agaricomycetidae</taxon>
        <taxon>Boletales</taxon>
        <taxon>Sclerodermatineae</taxon>
        <taxon>Pisolithaceae</taxon>
        <taxon>Pisolithus</taxon>
    </lineage>
</organism>
<dbReference type="InParanoid" id="A0A0C3JCI2"/>